<proteinExistence type="predicted"/>
<evidence type="ECO:0000313" key="3">
    <source>
        <dbReference type="Proteomes" id="UP000256877"/>
    </source>
</evidence>
<evidence type="ECO:0000313" key="2">
    <source>
        <dbReference type="EMBL" id="RFA98175.1"/>
    </source>
</evidence>
<accession>A0A371QXR4</accession>
<dbReference type="Proteomes" id="UP000257123">
    <property type="component" value="Unassembled WGS sequence"/>
</dbReference>
<name>A0A371QXR4_9CREN</name>
<comment type="caution">
    <text evidence="1">The sequence shown here is derived from an EMBL/GenBank/DDBJ whole genome shotgun (WGS) entry which is preliminary data.</text>
</comment>
<evidence type="ECO:0000313" key="1">
    <source>
        <dbReference type="EMBL" id="RFA95332.1"/>
    </source>
</evidence>
<dbReference type="EMBL" id="NMUE01000023">
    <property type="protein sequence ID" value="RFA95332.1"/>
    <property type="molecule type" value="Genomic_DNA"/>
</dbReference>
<evidence type="ECO:0000313" key="4">
    <source>
        <dbReference type="Proteomes" id="UP000257123"/>
    </source>
</evidence>
<reference evidence="3 4" key="1">
    <citation type="submission" date="2017-07" db="EMBL/GenBank/DDBJ databases">
        <title>Draft genome sequence of aerobic hyperthermophilic archaea, Pyrobaculum aerophilum YKB31 and YKB32.</title>
        <authorList>
            <person name="Mochizuki T."/>
            <person name="Berliner A.J."/>
            <person name="Yoshida-Takashima Y."/>
            <person name="Takaki Y."/>
            <person name="Nunoura T."/>
            <person name="Takai K."/>
        </authorList>
    </citation>
    <scope>NUCLEOTIDE SEQUENCE [LARGE SCALE GENOMIC DNA]</scope>
    <source>
        <strain evidence="1 4">YKB31</strain>
        <strain evidence="2 3">YKB32</strain>
    </source>
</reference>
<dbReference type="OrthoDB" id="24823at2157"/>
<dbReference type="AlphaFoldDB" id="A0A371QXR4"/>
<organism evidence="1 4">
    <name type="scientific">Pyrobaculum aerophilum</name>
    <dbReference type="NCBI Taxonomy" id="13773"/>
    <lineage>
        <taxon>Archaea</taxon>
        <taxon>Thermoproteota</taxon>
        <taxon>Thermoprotei</taxon>
        <taxon>Thermoproteales</taxon>
        <taxon>Thermoproteaceae</taxon>
        <taxon>Pyrobaculum</taxon>
    </lineage>
</organism>
<dbReference type="RefSeq" id="WP_116421319.1">
    <property type="nucleotide sequence ID" value="NZ_NMUE01000023.1"/>
</dbReference>
<dbReference type="EMBL" id="NMUF01000020">
    <property type="protein sequence ID" value="RFA98175.1"/>
    <property type="molecule type" value="Genomic_DNA"/>
</dbReference>
<sequence>MEPRSFYDVTEAEDRRELAQWIKAGVFNYAVLIPEDLPKVEIVETFKMAGFNHVEIDDSSWPRRIVVKTEGGSYIFRKVEEGVYKIERS</sequence>
<protein>
    <submittedName>
        <fullName evidence="1">Uncharacterized protein</fullName>
    </submittedName>
</protein>
<gene>
    <name evidence="1" type="ORF">CGL51_07870</name>
    <name evidence="2" type="ORF">CGL52_07935</name>
</gene>
<dbReference type="Proteomes" id="UP000256877">
    <property type="component" value="Unassembled WGS sequence"/>
</dbReference>